<sequence>MLHLAVPAAFEDIQKADDVGIDVLVGMVEGVAHAGLGGQMYDPVETAFLEKAFHRRPVFQLHPYKAEFWVSAALYRRSPGFGLTAYFQLIQAGEFEFGVVIAVDGIYAYDAVAFFEKALCRVKAYETGGAGDEDAHLIYLLPDKKIPRIQDFFVRKGF</sequence>
<proteinExistence type="predicted"/>
<dbReference type="EMBL" id="VSSQ01053108">
    <property type="protein sequence ID" value="MPN07148.1"/>
    <property type="molecule type" value="Genomic_DNA"/>
</dbReference>
<evidence type="ECO:0000313" key="1">
    <source>
        <dbReference type="EMBL" id="MPN07148.1"/>
    </source>
</evidence>
<name>A0A645EYM0_9ZZZZ</name>
<dbReference type="AlphaFoldDB" id="A0A645EYM0"/>
<comment type="caution">
    <text evidence="1">The sequence shown here is derived from an EMBL/GenBank/DDBJ whole genome shotgun (WGS) entry which is preliminary data.</text>
</comment>
<organism evidence="1">
    <name type="scientific">bioreactor metagenome</name>
    <dbReference type="NCBI Taxonomy" id="1076179"/>
    <lineage>
        <taxon>unclassified sequences</taxon>
        <taxon>metagenomes</taxon>
        <taxon>ecological metagenomes</taxon>
    </lineage>
</organism>
<accession>A0A645EYM0</accession>
<gene>
    <name evidence="1" type="ORF">SDC9_154414</name>
</gene>
<protein>
    <submittedName>
        <fullName evidence="1">Uncharacterized protein</fullName>
    </submittedName>
</protein>
<reference evidence="1" key="1">
    <citation type="submission" date="2019-08" db="EMBL/GenBank/DDBJ databases">
        <authorList>
            <person name="Kucharzyk K."/>
            <person name="Murdoch R.W."/>
            <person name="Higgins S."/>
            <person name="Loffler F."/>
        </authorList>
    </citation>
    <scope>NUCLEOTIDE SEQUENCE</scope>
</reference>